<protein>
    <recommendedName>
        <fullName evidence="14">Peroxidase</fullName>
        <ecNumber evidence="14">1.11.1.-</ecNumber>
    </recommendedName>
</protein>
<evidence type="ECO:0000256" key="5">
    <source>
        <dbReference type="ARBA" id="ARBA00022559"/>
    </source>
</evidence>
<evidence type="ECO:0000256" key="1">
    <source>
        <dbReference type="ARBA" id="ARBA00003917"/>
    </source>
</evidence>
<evidence type="ECO:0000256" key="3">
    <source>
        <dbReference type="ARBA" id="ARBA00004569"/>
    </source>
</evidence>
<dbReference type="GO" id="GO:0005759">
    <property type="term" value="C:mitochondrial matrix"/>
    <property type="evidence" value="ECO:0007669"/>
    <property type="project" value="UniProtKB-SubCell"/>
</dbReference>
<keyword evidence="11" id="KW-0496">Mitochondrion</keyword>
<comment type="subcellular location">
    <subcellularLocation>
        <location evidence="3">Mitochondrion intermembrane space</location>
    </subcellularLocation>
    <subcellularLocation>
        <location evidence="2">Mitochondrion matrix</location>
    </subcellularLocation>
</comment>
<dbReference type="GO" id="GO:0034599">
    <property type="term" value="P:cellular response to oxidative stress"/>
    <property type="evidence" value="ECO:0007669"/>
    <property type="project" value="InterPro"/>
</dbReference>
<evidence type="ECO:0000256" key="7">
    <source>
        <dbReference type="ARBA" id="ARBA00022723"/>
    </source>
</evidence>
<dbReference type="RefSeq" id="XP_037144020.1">
    <property type="nucleotide sequence ID" value="XM_037288125.1"/>
</dbReference>
<dbReference type="InterPro" id="IPR044831">
    <property type="entry name" value="Ccp1-like"/>
</dbReference>
<dbReference type="PANTHER" id="PTHR31356:SF58">
    <property type="entry name" value="CYTOCHROME C PEROXIDASE, MITOCHONDRIAL"/>
    <property type="match status" value="1"/>
</dbReference>
<comment type="function">
    <text evidence="1">Destroys radicals which are normally produced within the cells and which are toxic to biological systems.</text>
</comment>
<dbReference type="PROSITE" id="PS50873">
    <property type="entry name" value="PEROXIDASE_4"/>
    <property type="match status" value="1"/>
</dbReference>
<dbReference type="OrthoDB" id="2859658at2759"/>
<gene>
    <name evidence="17" type="ORF">HG535_0C06470</name>
</gene>
<dbReference type="GO" id="GO:0000302">
    <property type="term" value="P:response to reactive oxygen species"/>
    <property type="evidence" value="ECO:0007669"/>
    <property type="project" value="TreeGrafter"/>
</dbReference>
<dbReference type="GO" id="GO:0020037">
    <property type="term" value="F:heme binding"/>
    <property type="evidence" value="ECO:0007669"/>
    <property type="project" value="UniProtKB-UniRule"/>
</dbReference>
<dbReference type="GO" id="GO:0005758">
    <property type="term" value="C:mitochondrial intermembrane space"/>
    <property type="evidence" value="ECO:0007669"/>
    <property type="project" value="UniProtKB-SubCell"/>
</dbReference>
<dbReference type="InterPro" id="IPR019794">
    <property type="entry name" value="Peroxidases_AS"/>
</dbReference>
<sequence length="367" mass="41750">MQIYTYAHLQGVLGSCDVEGMATLLNILNKNSPFIIGAKTAATNATLIGNFCNIRNRSGPRFKSTGKIIMTAATIHLAKKENGKDLQDFQKVYNAIAKKLRDDKEYDDHTGYGPVLVRLSWHSSGTYDKRDNSGGSYGGTFRFKKEANDPLSKGLKNATDFLKPIFDEFPWISHGDLYTLGGVTSIQEMQGPKIPWRPGRVDTDESTTPDNGRLPEPYGDAHWVRNYYDRFGFNDQEVVALLGAHILGRTHLKNSGFDGPWDDDPDIFSNQFYANLLNEDWKFEKNDAGNMQYDSKKGFMMLPTDYALRQDPKYLTYVKKYANDQDAFFEDFKNVYVKLLENGITFEKSSPTYVFKTLKEQKEFKKS</sequence>
<dbReference type="PROSITE" id="PS00436">
    <property type="entry name" value="PEROXIDASE_2"/>
    <property type="match status" value="1"/>
</dbReference>
<feature type="region of interest" description="Disordered" evidence="15">
    <location>
        <begin position="191"/>
        <end position="216"/>
    </location>
</feature>
<evidence type="ECO:0000256" key="9">
    <source>
        <dbReference type="ARBA" id="ARBA00023002"/>
    </source>
</evidence>
<dbReference type="GO" id="GO:0004130">
    <property type="term" value="F:cytochrome-c peroxidase activity"/>
    <property type="evidence" value="ECO:0007669"/>
    <property type="project" value="UniProtKB-EC"/>
</dbReference>
<dbReference type="Gene3D" id="1.10.420.10">
    <property type="entry name" value="Peroxidase, domain 2"/>
    <property type="match status" value="1"/>
</dbReference>
<proteinExistence type="inferred from homology"/>
<comment type="catalytic activity">
    <reaction evidence="13">
        <text>2 Fe(II)-[cytochrome c] + H2O2 + 2 H(+) = 2 Fe(III)-[cytochrome c] + 2 H2O</text>
        <dbReference type="Rhea" id="RHEA:16581"/>
        <dbReference type="Rhea" id="RHEA-COMP:10350"/>
        <dbReference type="Rhea" id="RHEA-COMP:14399"/>
        <dbReference type="ChEBI" id="CHEBI:15377"/>
        <dbReference type="ChEBI" id="CHEBI:15378"/>
        <dbReference type="ChEBI" id="CHEBI:16240"/>
        <dbReference type="ChEBI" id="CHEBI:29033"/>
        <dbReference type="ChEBI" id="CHEBI:29034"/>
        <dbReference type="EC" id="1.11.1.5"/>
    </reaction>
</comment>
<dbReference type="Pfam" id="PF00141">
    <property type="entry name" value="peroxidase"/>
    <property type="match status" value="1"/>
</dbReference>
<evidence type="ECO:0000256" key="12">
    <source>
        <dbReference type="ARBA" id="ARBA00038574"/>
    </source>
</evidence>
<keyword evidence="6" id="KW-0349">Heme</keyword>
<dbReference type="EMBL" id="CP058606">
    <property type="protein sequence ID" value="QLG72292.1"/>
    <property type="molecule type" value="Genomic_DNA"/>
</dbReference>
<comment type="similarity">
    <text evidence="4">Belongs to the peroxidase family. Cytochrome c peroxidase subfamily.</text>
</comment>
<evidence type="ECO:0000259" key="16">
    <source>
        <dbReference type="PROSITE" id="PS50873"/>
    </source>
</evidence>
<dbReference type="FunFam" id="1.10.520.10:FF:000005">
    <property type="entry name" value="Cytochrome c peroxidase"/>
    <property type="match status" value="1"/>
</dbReference>
<evidence type="ECO:0000256" key="10">
    <source>
        <dbReference type="ARBA" id="ARBA00023004"/>
    </source>
</evidence>
<keyword evidence="5 14" id="KW-0575">Peroxidase</keyword>
<dbReference type="KEGG" id="zmk:HG535_0C06470"/>
<keyword evidence="10" id="KW-0408">Iron</keyword>
<evidence type="ECO:0000256" key="4">
    <source>
        <dbReference type="ARBA" id="ARBA00005997"/>
    </source>
</evidence>
<comment type="subunit">
    <text evidence="12">Forms a one-to-one complex with cytochrome c.</text>
</comment>
<dbReference type="InterPro" id="IPR002016">
    <property type="entry name" value="Haem_peroxidase"/>
</dbReference>
<dbReference type="InterPro" id="IPR010255">
    <property type="entry name" value="Haem_peroxidase_sf"/>
</dbReference>
<dbReference type="Gene3D" id="1.10.520.10">
    <property type="match status" value="1"/>
</dbReference>
<evidence type="ECO:0000256" key="6">
    <source>
        <dbReference type="ARBA" id="ARBA00022617"/>
    </source>
</evidence>
<evidence type="ECO:0000256" key="11">
    <source>
        <dbReference type="ARBA" id="ARBA00023128"/>
    </source>
</evidence>
<dbReference type="SUPFAM" id="SSF48113">
    <property type="entry name" value="Heme-dependent peroxidases"/>
    <property type="match status" value="1"/>
</dbReference>
<evidence type="ECO:0000256" key="14">
    <source>
        <dbReference type="RuleBase" id="RU363051"/>
    </source>
</evidence>
<name>A0A7H9B3G1_ZYGMR</name>
<dbReference type="AlphaFoldDB" id="A0A7H9B3G1"/>
<keyword evidence="18" id="KW-1185">Reference proteome</keyword>
<evidence type="ECO:0000256" key="2">
    <source>
        <dbReference type="ARBA" id="ARBA00004305"/>
    </source>
</evidence>
<dbReference type="PRINTS" id="PR00459">
    <property type="entry name" value="ASPEROXIDASE"/>
</dbReference>
<dbReference type="GO" id="GO:0046872">
    <property type="term" value="F:metal ion binding"/>
    <property type="evidence" value="ECO:0007669"/>
    <property type="project" value="UniProtKB-UniRule"/>
</dbReference>
<dbReference type="PRINTS" id="PR00458">
    <property type="entry name" value="PEROXIDASE"/>
</dbReference>
<keyword evidence="7" id="KW-0479">Metal-binding</keyword>
<feature type="domain" description="Plant heme peroxidase family profile" evidence="16">
    <location>
        <begin position="172"/>
        <end position="367"/>
    </location>
</feature>
<evidence type="ECO:0000313" key="18">
    <source>
        <dbReference type="Proteomes" id="UP000509704"/>
    </source>
</evidence>
<organism evidence="17 18">
    <name type="scientific">Zygotorulaspora mrakii</name>
    <name type="common">Zygosaccharomyces mrakii</name>
    <dbReference type="NCBI Taxonomy" id="42260"/>
    <lineage>
        <taxon>Eukaryota</taxon>
        <taxon>Fungi</taxon>
        <taxon>Dikarya</taxon>
        <taxon>Ascomycota</taxon>
        <taxon>Saccharomycotina</taxon>
        <taxon>Saccharomycetes</taxon>
        <taxon>Saccharomycetales</taxon>
        <taxon>Saccharomycetaceae</taxon>
        <taxon>Zygotorulaspora</taxon>
    </lineage>
</organism>
<dbReference type="GeneID" id="59235990"/>
<dbReference type="PANTHER" id="PTHR31356">
    <property type="entry name" value="THYLAKOID LUMENAL 29 KDA PROTEIN, CHLOROPLASTIC-RELATED"/>
    <property type="match status" value="1"/>
</dbReference>
<evidence type="ECO:0000256" key="15">
    <source>
        <dbReference type="SAM" id="MobiDB-lite"/>
    </source>
</evidence>
<evidence type="ECO:0000256" key="8">
    <source>
        <dbReference type="ARBA" id="ARBA00022946"/>
    </source>
</evidence>
<evidence type="ECO:0000256" key="13">
    <source>
        <dbReference type="ARBA" id="ARBA00049265"/>
    </source>
</evidence>
<dbReference type="Proteomes" id="UP000509704">
    <property type="component" value="Chromosome 3"/>
</dbReference>
<dbReference type="EC" id="1.11.1.-" evidence="14"/>
<dbReference type="InterPro" id="IPR002207">
    <property type="entry name" value="Peroxidase_I"/>
</dbReference>
<keyword evidence="8" id="KW-0809">Transit peptide</keyword>
<dbReference type="GO" id="GO:0042744">
    <property type="term" value="P:hydrogen peroxide catabolic process"/>
    <property type="evidence" value="ECO:0007669"/>
    <property type="project" value="TreeGrafter"/>
</dbReference>
<reference evidence="17 18" key="1">
    <citation type="submission" date="2020-07" db="EMBL/GenBank/DDBJ databases">
        <title>The yeast mating-type switching endonuclease HO is a domesticated member of an unorthodox homing genetic element family.</title>
        <authorList>
            <person name="Coughlan A.Y."/>
            <person name="Lombardi L."/>
            <person name="Braun-Galleani S."/>
            <person name="Martos A.R."/>
            <person name="Galeote V."/>
            <person name="Bigey F."/>
            <person name="Dequin S."/>
            <person name="Byrne K.P."/>
            <person name="Wolfe K.H."/>
        </authorList>
    </citation>
    <scope>NUCLEOTIDE SEQUENCE [LARGE SCALE GENOMIC DNA]</scope>
    <source>
        <strain evidence="17 18">NRRL Y-6702</strain>
    </source>
</reference>
<evidence type="ECO:0000313" key="17">
    <source>
        <dbReference type="EMBL" id="QLG72292.1"/>
    </source>
</evidence>
<accession>A0A7H9B3G1</accession>
<keyword evidence="9 14" id="KW-0560">Oxidoreductase</keyword>